<dbReference type="OrthoDB" id="9852954at2"/>
<keyword evidence="1" id="KW-1133">Transmembrane helix</keyword>
<feature type="transmembrane region" description="Helical" evidence="1">
    <location>
        <begin position="40"/>
        <end position="59"/>
    </location>
</feature>
<name>A0A1I4V9D6_9FLAO</name>
<dbReference type="AlphaFoldDB" id="A0A1I4V9D6"/>
<dbReference type="Proteomes" id="UP000199149">
    <property type="component" value="Unassembled WGS sequence"/>
</dbReference>
<protein>
    <submittedName>
        <fullName evidence="2">Uncharacterized protein</fullName>
    </submittedName>
</protein>
<keyword evidence="3" id="KW-1185">Reference proteome</keyword>
<sequence>MTQLLSLTLPPFGFMLGTTIILPVLIWLNGKNNKIQYENILWTILVFYLISRTLDWYIAPGTHDSTGIALMIMMSIFATITMIGISIIFLIHKNIEFKETKTYIILIFLLIIPIIHIMLLNRFCNQNLNVTNKTLYEYLKN</sequence>
<accession>A0A1I4V9D6</accession>
<keyword evidence="1" id="KW-0472">Membrane</keyword>
<evidence type="ECO:0000256" key="1">
    <source>
        <dbReference type="SAM" id="Phobius"/>
    </source>
</evidence>
<reference evidence="3" key="1">
    <citation type="submission" date="2016-10" db="EMBL/GenBank/DDBJ databases">
        <authorList>
            <person name="Varghese N."/>
            <person name="Submissions S."/>
        </authorList>
    </citation>
    <scope>NUCLEOTIDE SEQUENCE [LARGE SCALE GENOMIC DNA]</scope>
    <source>
        <strain evidence="3">XJ109</strain>
    </source>
</reference>
<feature type="transmembrane region" description="Helical" evidence="1">
    <location>
        <begin position="12"/>
        <end position="28"/>
    </location>
</feature>
<gene>
    <name evidence="2" type="ORF">SAMN05421738_10510</name>
</gene>
<proteinExistence type="predicted"/>
<feature type="transmembrane region" description="Helical" evidence="1">
    <location>
        <begin position="65"/>
        <end position="91"/>
    </location>
</feature>
<dbReference type="RefSeq" id="WP_125113363.1">
    <property type="nucleotide sequence ID" value="NZ_FOUZ01000005.1"/>
</dbReference>
<feature type="transmembrane region" description="Helical" evidence="1">
    <location>
        <begin position="103"/>
        <end position="123"/>
    </location>
</feature>
<dbReference type="EMBL" id="FOUZ01000005">
    <property type="protein sequence ID" value="SFM97761.1"/>
    <property type="molecule type" value="Genomic_DNA"/>
</dbReference>
<organism evidence="2 3">
    <name type="scientific">Algoriella xinjiangensis</name>
    <dbReference type="NCBI Taxonomy" id="684065"/>
    <lineage>
        <taxon>Bacteria</taxon>
        <taxon>Pseudomonadati</taxon>
        <taxon>Bacteroidota</taxon>
        <taxon>Flavobacteriia</taxon>
        <taxon>Flavobacteriales</taxon>
        <taxon>Weeksellaceae</taxon>
        <taxon>Algoriella</taxon>
    </lineage>
</organism>
<evidence type="ECO:0000313" key="2">
    <source>
        <dbReference type="EMBL" id="SFM97761.1"/>
    </source>
</evidence>
<keyword evidence="1" id="KW-0812">Transmembrane</keyword>
<evidence type="ECO:0000313" key="3">
    <source>
        <dbReference type="Proteomes" id="UP000199149"/>
    </source>
</evidence>